<protein>
    <submittedName>
        <fullName evidence="1">Uncharacterized protein</fullName>
    </submittedName>
</protein>
<dbReference type="EMBL" id="GBXM01021850">
    <property type="protein sequence ID" value="JAH86727.1"/>
    <property type="molecule type" value="Transcribed_RNA"/>
</dbReference>
<reference evidence="1" key="2">
    <citation type="journal article" date="2015" name="Fish Shellfish Immunol.">
        <title>Early steps in the European eel (Anguilla anguilla)-Vibrio vulnificus interaction in the gills: Role of the RtxA13 toxin.</title>
        <authorList>
            <person name="Callol A."/>
            <person name="Pajuelo D."/>
            <person name="Ebbesson L."/>
            <person name="Teles M."/>
            <person name="MacKenzie S."/>
            <person name="Amaro C."/>
        </authorList>
    </citation>
    <scope>NUCLEOTIDE SEQUENCE</scope>
</reference>
<name>A0A0E9W8R5_ANGAN</name>
<dbReference type="AlphaFoldDB" id="A0A0E9W8R5"/>
<proteinExistence type="predicted"/>
<reference evidence="1" key="1">
    <citation type="submission" date="2014-11" db="EMBL/GenBank/DDBJ databases">
        <authorList>
            <person name="Amaro Gonzalez C."/>
        </authorList>
    </citation>
    <scope>NUCLEOTIDE SEQUENCE</scope>
</reference>
<sequence>MQCASVKFVKHVWGKSFEHVKILV</sequence>
<organism evidence="1">
    <name type="scientific">Anguilla anguilla</name>
    <name type="common">European freshwater eel</name>
    <name type="synonym">Muraena anguilla</name>
    <dbReference type="NCBI Taxonomy" id="7936"/>
    <lineage>
        <taxon>Eukaryota</taxon>
        <taxon>Metazoa</taxon>
        <taxon>Chordata</taxon>
        <taxon>Craniata</taxon>
        <taxon>Vertebrata</taxon>
        <taxon>Euteleostomi</taxon>
        <taxon>Actinopterygii</taxon>
        <taxon>Neopterygii</taxon>
        <taxon>Teleostei</taxon>
        <taxon>Anguilliformes</taxon>
        <taxon>Anguillidae</taxon>
        <taxon>Anguilla</taxon>
    </lineage>
</organism>
<accession>A0A0E9W8R5</accession>
<evidence type="ECO:0000313" key="1">
    <source>
        <dbReference type="EMBL" id="JAH86727.1"/>
    </source>
</evidence>